<dbReference type="Pfam" id="PF00535">
    <property type="entry name" value="Glycos_transf_2"/>
    <property type="match status" value="1"/>
</dbReference>
<sequence length="319" mass="35665">MATFTIIIPFYQRQDGILSRALASVFSQSFKDVDVIVVDDQSQRSPDADLASLSEEDRARVTVIAQPNAGPGGARNTGLDHVPEATRYVAFLDSDDVWTPDHLANAAKAMEAFGGDCYWASIEGGEEFDYHFGIAALEKEEGARRLLGKPLILDVPDLAGVMLKNWAFLHMSCMVIGRPLFEKVRFDATLRLAAEDVLFFCDCIIAAKQVLLCGEPGALRGEGINIFHGVDNASPEFLKQQFITWMALDQLESRFSRRPQEVETIKEHKNTARKQAIWSQIGLLRRRKKPDFRLLARWAARDPRLLQSALQLAAAKFSR</sequence>
<dbReference type="OrthoDB" id="9794124at2"/>
<gene>
    <name evidence="2" type="ORF">AS026_06180</name>
</gene>
<evidence type="ECO:0000259" key="1">
    <source>
        <dbReference type="Pfam" id="PF00535"/>
    </source>
</evidence>
<keyword evidence="3" id="KW-1185">Reference proteome</keyword>
<dbReference type="Gene3D" id="3.90.550.10">
    <property type="entry name" value="Spore Coat Polysaccharide Biosynthesis Protein SpsA, Chain A"/>
    <property type="match status" value="1"/>
</dbReference>
<dbReference type="CDD" id="cd00761">
    <property type="entry name" value="Glyco_tranf_GTA_type"/>
    <property type="match status" value="1"/>
</dbReference>
<evidence type="ECO:0000313" key="2">
    <source>
        <dbReference type="EMBL" id="KWV51640.1"/>
    </source>
</evidence>
<dbReference type="AlphaFoldDB" id="A0A109JMM5"/>
<organism evidence="2 3">
    <name type="scientific">Rhizobium altiplani</name>
    <dbReference type="NCBI Taxonomy" id="1864509"/>
    <lineage>
        <taxon>Bacteria</taxon>
        <taxon>Pseudomonadati</taxon>
        <taxon>Pseudomonadota</taxon>
        <taxon>Alphaproteobacteria</taxon>
        <taxon>Hyphomicrobiales</taxon>
        <taxon>Rhizobiaceae</taxon>
        <taxon>Rhizobium/Agrobacterium group</taxon>
        <taxon>Rhizobium</taxon>
    </lineage>
</organism>
<dbReference type="PANTHER" id="PTHR43685:SF2">
    <property type="entry name" value="GLYCOSYLTRANSFERASE 2-LIKE DOMAIN-CONTAINING PROTEIN"/>
    <property type="match status" value="1"/>
</dbReference>
<dbReference type="RefSeq" id="WP_062370746.1">
    <property type="nucleotide sequence ID" value="NZ_LNCD01000078.1"/>
</dbReference>
<comment type="caution">
    <text evidence="2">The sequence shown here is derived from an EMBL/GenBank/DDBJ whole genome shotgun (WGS) entry which is preliminary data.</text>
</comment>
<accession>A0A109JMM5</accession>
<protein>
    <submittedName>
        <fullName evidence="2">Succinoglycan biosynthesis protein exow</fullName>
    </submittedName>
</protein>
<dbReference type="SUPFAM" id="SSF53448">
    <property type="entry name" value="Nucleotide-diphospho-sugar transferases"/>
    <property type="match status" value="1"/>
</dbReference>
<dbReference type="InterPro" id="IPR029044">
    <property type="entry name" value="Nucleotide-diphossugar_trans"/>
</dbReference>
<proteinExistence type="predicted"/>
<feature type="domain" description="Glycosyltransferase 2-like" evidence="1">
    <location>
        <begin position="5"/>
        <end position="135"/>
    </location>
</feature>
<dbReference type="InterPro" id="IPR001173">
    <property type="entry name" value="Glyco_trans_2-like"/>
</dbReference>
<evidence type="ECO:0000313" key="3">
    <source>
        <dbReference type="Proteomes" id="UP000068164"/>
    </source>
</evidence>
<reference evidence="2 3" key="1">
    <citation type="submission" date="2015-11" db="EMBL/GenBank/DDBJ databases">
        <title>Draft Genome Sequence of the Strain BR 10423 (Rhizobium sp.) isolated from nodules of Mimosa pudica.</title>
        <authorList>
            <person name="Barauna A.C."/>
            <person name="Zilli J.E."/>
            <person name="Simoes-Araujo J.L."/>
            <person name="Reis V.M."/>
            <person name="James E.K."/>
            <person name="Reis F.B.Jr."/>
            <person name="Rouws L.F."/>
            <person name="Passos S.R."/>
            <person name="Gois S.R."/>
        </authorList>
    </citation>
    <scope>NUCLEOTIDE SEQUENCE [LARGE SCALE GENOMIC DNA]</scope>
    <source>
        <strain evidence="2 3">BR10423</strain>
    </source>
</reference>
<name>A0A109JMM5_9HYPH</name>
<dbReference type="InterPro" id="IPR050834">
    <property type="entry name" value="Glycosyltransf_2"/>
</dbReference>
<dbReference type="Proteomes" id="UP000068164">
    <property type="component" value="Unassembled WGS sequence"/>
</dbReference>
<dbReference type="PANTHER" id="PTHR43685">
    <property type="entry name" value="GLYCOSYLTRANSFERASE"/>
    <property type="match status" value="1"/>
</dbReference>
<dbReference type="EMBL" id="LNCD01000078">
    <property type="protein sequence ID" value="KWV51640.1"/>
    <property type="molecule type" value="Genomic_DNA"/>
</dbReference>